<accession>A0A0R1W1V3</accession>
<dbReference type="NCBIfam" id="TIGR02035">
    <property type="entry name" value="D_Ser_am_lyase"/>
    <property type="match status" value="1"/>
</dbReference>
<dbReference type="Gene3D" id="3.40.50.1100">
    <property type="match status" value="2"/>
</dbReference>
<dbReference type="AlphaFoldDB" id="A0A0R1W1V3"/>
<dbReference type="InterPro" id="IPR050147">
    <property type="entry name" value="Ser/Thr_Dehydratase"/>
</dbReference>
<gene>
    <name evidence="4" type="primary">dsdA</name>
    <name evidence="6" type="ORF">FD16_GL000475</name>
</gene>
<dbReference type="InterPro" id="IPR036052">
    <property type="entry name" value="TrpB-like_PALP_sf"/>
</dbReference>
<comment type="caution">
    <text evidence="6">The sequence shown here is derived from an EMBL/GenBank/DDBJ whole genome shotgun (WGS) entry which is preliminary data.</text>
</comment>
<organism evidence="6 7">
    <name type="scientific">Paucilactobacillus suebicus DSM 5007 = KCTC 3549</name>
    <dbReference type="NCBI Taxonomy" id="1423807"/>
    <lineage>
        <taxon>Bacteria</taxon>
        <taxon>Bacillati</taxon>
        <taxon>Bacillota</taxon>
        <taxon>Bacilli</taxon>
        <taxon>Lactobacillales</taxon>
        <taxon>Lactobacillaceae</taxon>
        <taxon>Paucilactobacillus</taxon>
    </lineage>
</organism>
<dbReference type="PANTHER" id="PTHR48078:SF9">
    <property type="entry name" value="D-SERINE DEHYDRATASE"/>
    <property type="match status" value="1"/>
</dbReference>
<reference evidence="6 7" key="1">
    <citation type="journal article" date="2015" name="Genome Announc.">
        <title>Expanding the biotechnology potential of lactobacilli through comparative genomics of 213 strains and associated genera.</title>
        <authorList>
            <person name="Sun Z."/>
            <person name="Harris H.M."/>
            <person name="McCann A."/>
            <person name="Guo C."/>
            <person name="Argimon S."/>
            <person name="Zhang W."/>
            <person name="Yang X."/>
            <person name="Jeffery I.B."/>
            <person name="Cooney J.C."/>
            <person name="Kagawa T.F."/>
            <person name="Liu W."/>
            <person name="Song Y."/>
            <person name="Salvetti E."/>
            <person name="Wrobel A."/>
            <person name="Rasinkangas P."/>
            <person name="Parkhill J."/>
            <person name="Rea M.C."/>
            <person name="O'Sullivan O."/>
            <person name="Ritari J."/>
            <person name="Douillard F.P."/>
            <person name="Paul Ross R."/>
            <person name="Yang R."/>
            <person name="Briner A.E."/>
            <person name="Felis G.E."/>
            <person name="de Vos W.M."/>
            <person name="Barrangou R."/>
            <person name="Klaenhammer T.R."/>
            <person name="Caufield P.W."/>
            <person name="Cui Y."/>
            <person name="Zhang H."/>
            <person name="O'Toole P.W."/>
        </authorList>
    </citation>
    <scope>NUCLEOTIDE SEQUENCE [LARGE SCALE GENOMIC DNA]</scope>
    <source>
        <strain evidence="6 7">DSM 5007</strain>
    </source>
</reference>
<dbReference type="PATRIC" id="fig|1423807.3.peg.484"/>
<dbReference type="EC" id="4.3.1.18" evidence="4"/>
<dbReference type="GO" id="GO:0016836">
    <property type="term" value="F:hydro-lyase activity"/>
    <property type="evidence" value="ECO:0007669"/>
    <property type="project" value="UniProtKB-UniRule"/>
</dbReference>
<dbReference type="Pfam" id="PF00291">
    <property type="entry name" value="PALP"/>
    <property type="match status" value="1"/>
</dbReference>
<evidence type="ECO:0000256" key="3">
    <source>
        <dbReference type="ARBA" id="ARBA00023239"/>
    </source>
</evidence>
<evidence type="ECO:0000313" key="7">
    <source>
        <dbReference type="Proteomes" id="UP000051820"/>
    </source>
</evidence>
<dbReference type="PANTHER" id="PTHR48078">
    <property type="entry name" value="THREONINE DEHYDRATASE, MITOCHONDRIAL-RELATED"/>
    <property type="match status" value="1"/>
</dbReference>
<dbReference type="Proteomes" id="UP000051820">
    <property type="component" value="Unassembled WGS sequence"/>
</dbReference>
<dbReference type="InterPro" id="IPR001926">
    <property type="entry name" value="TrpB-like_PALP"/>
</dbReference>
<dbReference type="InterPro" id="IPR011780">
    <property type="entry name" value="D_Ser_am_lyase"/>
</dbReference>
<comment type="similarity">
    <text evidence="4">Belongs to the serine/threonine dehydratase family. DsdA subfamily.</text>
</comment>
<protein>
    <recommendedName>
        <fullName evidence="4">Probable D-serine dehydratase</fullName>
        <ecNumber evidence="4">4.3.1.18</ecNumber>
    </recommendedName>
    <alternativeName>
        <fullName evidence="4">D-serine deaminase</fullName>
        <shortName evidence="4">DSD</shortName>
    </alternativeName>
</protein>
<dbReference type="InterPro" id="IPR000634">
    <property type="entry name" value="Ser/Thr_deHydtase_PyrdxlP-BS"/>
</dbReference>
<dbReference type="GO" id="GO:0009097">
    <property type="term" value="P:isoleucine biosynthetic process"/>
    <property type="evidence" value="ECO:0007669"/>
    <property type="project" value="TreeGrafter"/>
</dbReference>
<dbReference type="SUPFAM" id="SSF53686">
    <property type="entry name" value="Tryptophan synthase beta subunit-like PLP-dependent enzymes"/>
    <property type="match status" value="1"/>
</dbReference>
<dbReference type="STRING" id="1423807.FD16_GL000475"/>
<name>A0A0R1W1V3_9LACO</name>
<dbReference type="HAMAP" id="MF_01030">
    <property type="entry name" value="D_Ser_dehydrat"/>
    <property type="match status" value="1"/>
</dbReference>
<dbReference type="GO" id="GO:0008721">
    <property type="term" value="F:D-serine ammonia-lyase activity"/>
    <property type="evidence" value="ECO:0007669"/>
    <property type="project" value="UniProtKB-EC"/>
</dbReference>
<proteinExistence type="inferred from homology"/>
<comment type="cofactor">
    <cofactor evidence="1 4">
        <name>pyridoxal 5'-phosphate</name>
        <dbReference type="ChEBI" id="CHEBI:597326"/>
    </cofactor>
</comment>
<keyword evidence="2 4" id="KW-0663">Pyridoxal phosphate</keyword>
<sequence>MYSGGLPMTEKVEQLIQQYPLLNKMREYQPIDWHNPEFEEATKLSLTQADVFDASARFNRFAPYFVKAFPETEATNGILRSPLIKIDQMQQKLEQVNGADIPGSVYLKADSMLPISGSIKSRGGIYEVLKFAEQVAMKETNLTYSDNYSILASPKYHEIFSHYGIMVGSTGNLGLSIGMAAASFGFKTTVHMSVDARQWKKDLLRKNGVTVVEHDDSVSVAIADGRAQAAKDPQTYFIDDEGSKDLFLGYSVAGIEVQKQLEDLGIFPSKESPVFVYLPAGVGGSPSGVSFGLQMMMPEGIYPVFVEPTHVPSVTMGMMTHLYDQIAVTDLGLDGKTLADGLAVPRSSKIAGRIMRSLLYGSHTFDDDDIYRYLTMLIDTQDIRVEPSAAAGFSAIKSTVAQFEHPEKLKNATHIVWATGGKLVPSDEMKRYYDKGEGLMRELQQSVSR</sequence>
<dbReference type="GO" id="GO:0030170">
    <property type="term" value="F:pyridoxal phosphate binding"/>
    <property type="evidence" value="ECO:0007669"/>
    <property type="project" value="InterPro"/>
</dbReference>
<dbReference type="NCBIfam" id="NF002823">
    <property type="entry name" value="PRK02991.1"/>
    <property type="match status" value="1"/>
</dbReference>
<evidence type="ECO:0000313" key="6">
    <source>
        <dbReference type="EMBL" id="KRM11806.1"/>
    </source>
</evidence>
<evidence type="ECO:0000259" key="5">
    <source>
        <dbReference type="Pfam" id="PF00291"/>
    </source>
</evidence>
<evidence type="ECO:0000256" key="4">
    <source>
        <dbReference type="HAMAP-Rule" id="MF_01030"/>
    </source>
</evidence>
<feature type="modified residue" description="N6-(pyridoxal phosphate)lysine" evidence="4">
    <location>
        <position position="120"/>
    </location>
</feature>
<dbReference type="eggNOG" id="COG3048">
    <property type="taxonomic scope" value="Bacteria"/>
</dbReference>
<evidence type="ECO:0000256" key="2">
    <source>
        <dbReference type="ARBA" id="ARBA00022898"/>
    </source>
</evidence>
<keyword evidence="3 4" id="KW-0456">Lyase</keyword>
<dbReference type="PROSITE" id="PS00165">
    <property type="entry name" value="DEHYDRATASE_SER_THR"/>
    <property type="match status" value="1"/>
</dbReference>
<keyword evidence="7" id="KW-1185">Reference proteome</keyword>
<comment type="catalytic activity">
    <reaction evidence="4">
        <text>D-serine = pyruvate + NH4(+)</text>
        <dbReference type="Rhea" id="RHEA:13977"/>
        <dbReference type="ChEBI" id="CHEBI:15361"/>
        <dbReference type="ChEBI" id="CHEBI:28938"/>
        <dbReference type="ChEBI" id="CHEBI:35247"/>
        <dbReference type="EC" id="4.3.1.18"/>
    </reaction>
</comment>
<evidence type="ECO:0000256" key="1">
    <source>
        <dbReference type="ARBA" id="ARBA00001933"/>
    </source>
</evidence>
<feature type="domain" description="Tryptophan synthase beta chain-like PALP" evidence="5">
    <location>
        <begin position="76"/>
        <end position="403"/>
    </location>
</feature>
<dbReference type="EMBL" id="AZGF01000014">
    <property type="protein sequence ID" value="KRM11806.1"/>
    <property type="molecule type" value="Genomic_DNA"/>
</dbReference>
<dbReference type="GO" id="GO:0036088">
    <property type="term" value="P:D-serine catabolic process"/>
    <property type="evidence" value="ECO:0007669"/>
    <property type="project" value="TreeGrafter"/>
</dbReference>